<dbReference type="SUPFAM" id="SSF69118">
    <property type="entry name" value="AhpD-like"/>
    <property type="match status" value="1"/>
</dbReference>
<dbReference type="eggNOG" id="COG0599">
    <property type="taxonomic scope" value="Bacteria"/>
</dbReference>
<dbReference type="STRING" id="1254432.SCE1572_22105"/>
<reference evidence="3 4" key="1">
    <citation type="journal article" date="2013" name="Sci. Rep.">
        <title>Extraordinary expansion of a Sorangium cellulosum genome from an alkaline milieu.</title>
        <authorList>
            <person name="Han K."/>
            <person name="Li Z.F."/>
            <person name="Peng R."/>
            <person name="Zhu L.P."/>
            <person name="Zhou T."/>
            <person name="Wang L.G."/>
            <person name="Li S.G."/>
            <person name="Zhang X.B."/>
            <person name="Hu W."/>
            <person name="Wu Z.H."/>
            <person name="Qin N."/>
            <person name="Li Y.Z."/>
        </authorList>
    </citation>
    <scope>NUCLEOTIDE SEQUENCE [LARGE SCALE GENOMIC DNA]</scope>
    <source>
        <strain evidence="3 4">So0157-2</strain>
    </source>
</reference>
<dbReference type="AlphaFoldDB" id="S4XUT9"/>
<dbReference type="HOGENOM" id="CLU_070025_2_0_7"/>
<dbReference type="OrthoDB" id="9793083at2"/>
<dbReference type="PANTHER" id="PTHR33570:SF10">
    <property type="entry name" value="GAMMA-CARBOXYMUCONOLACTONE DECARBOXYLASE"/>
    <property type="match status" value="1"/>
</dbReference>
<dbReference type="PROSITE" id="PS51257">
    <property type="entry name" value="PROKAR_LIPOPROTEIN"/>
    <property type="match status" value="1"/>
</dbReference>
<accession>S4XUT9</accession>
<name>S4XUT9_SORCE</name>
<dbReference type="InterPro" id="IPR003779">
    <property type="entry name" value="CMD-like"/>
</dbReference>
<feature type="signal peptide" evidence="1">
    <location>
        <begin position="1"/>
        <end position="30"/>
    </location>
</feature>
<dbReference type="InterPro" id="IPR052512">
    <property type="entry name" value="4CMD/NDH-1_regulator"/>
</dbReference>
<evidence type="ECO:0000313" key="3">
    <source>
        <dbReference type="EMBL" id="AGP36947.1"/>
    </source>
</evidence>
<protein>
    <recommendedName>
        <fullName evidence="2">Carboxymuconolactone decarboxylase-like domain-containing protein</fullName>
    </recommendedName>
</protein>
<evidence type="ECO:0000256" key="1">
    <source>
        <dbReference type="SAM" id="SignalP"/>
    </source>
</evidence>
<dbReference type="Gene3D" id="1.20.1290.10">
    <property type="entry name" value="AhpD-like"/>
    <property type="match status" value="1"/>
</dbReference>
<evidence type="ECO:0000313" key="4">
    <source>
        <dbReference type="Proteomes" id="UP000014803"/>
    </source>
</evidence>
<dbReference type="KEGG" id="scu:SCE1572_22105"/>
<dbReference type="Pfam" id="PF02627">
    <property type="entry name" value="CMD"/>
    <property type="match status" value="1"/>
</dbReference>
<dbReference type="Proteomes" id="UP000014803">
    <property type="component" value="Chromosome"/>
</dbReference>
<dbReference type="InterPro" id="IPR029032">
    <property type="entry name" value="AhpD-like"/>
</dbReference>
<feature type="chain" id="PRO_5004533908" description="Carboxymuconolactone decarboxylase-like domain-containing protein" evidence="1">
    <location>
        <begin position="31"/>
        <end position="178"/>
    </location>
</feature>
<feature type="domain" description="Carboxymuconolactone decarboxylase-like" evidence="2">
    <location>
        <begin position="81"/>
        <end position="165"/>
    </location>
</feature>
<organism evidence="3 4">
    <name type="scientific">Sorangium cellulosum So0157-2</name>
    <dbReference type="NCBI Taxonomy" id="1254432"/>
    <lineage>
        <taxon>Bacteria</taxon>
        <taxon>Pseudomonadati</taxon>
        <taxon>Myxococcota</taxon>
        <taxon>Polyangia</taxon>
        <taxon>Polyangiales</taxon>
        <taxon>Polyangiaceae</taxon>
        <taxon>Sorangium</taxon>
    </lineage>
</organism>
<gene>
    <name evidence="3" type="ORF">SCE1572_22105</name>
</gene>
<proteinExistence type="predicted"/>
<dbReference type="GO" id="GO:0051920">
    <property type="term" value="F:peroxiredoxin activity"/>
    <property type="evidence" value="ECO:0007669"/>
    <property type="project" value="InterPro"/>
</dbReference>
<dbReference type="RefSeq" id="WP_020736352.1">
    <property type="nucleotide sequence ID" value="NC_021658.1"/>
</dbReference>
<dbReference type="EMBL" id="CP003969">
    <property type="protein sequence ID" value="AGP36947.1"/>
    <property type="molecule type" value="Genomic_DNA"/>
</dbReference>
<keyword evidence="1" id="KW-0732">Signal</keyword>
<sequence length="178" mass="18219">MSTGRPLGRCGRAARLAAAALAAAALAGCAATGPARPASPPVAAPAPAAAGDRFARGEAVLGRLDPAAPRRVMDAYAGGAPDFGRYVIEYPFGDIYARPGLDLRTRLLTAVAALAAVGDPEVPLGNHIRYALNVGCTREEIVETIMQVSVYAGFPRAVKGLAVLEKVLAERADDGGAR</sequence>
<dbReference type="PATRIC" id="fig|1254432.3.peg.4999"/>
<dbReference type="PANTHER" id="PTHR33570">
    <property type="entry name" value="4-CARBOXYMUCONOLACTONE DECARBOXYLASE FAMILY PROTEIN"/>
    <property type="match status" value="1"/>
</dbReference>
<evidence type="ECO:0000259" key="2">
    <source>
        <dbReference type="Pfam" id="PF02627"/>
    </source>
</evidence>